<dbReference type="SUPFAM" id="SSF55729">
    <property type="entry name" value="Acyl-CoA N-acyltransferases (Nat)"/>
    <property type="match status" value="1"/>
</dbReference>
<name>A0A9P1IBR5_9PELO</name>
<dbReference type="Pfam" id="PF06852">
    <property type="entry name" value="DUF1248"/>
    <property type="match status" value="1"/>
</dbReference>
<gene>
    <name evidence="2" type="ORF">CAMP_LOCUS4767</name>
</gene>
<keyword evidence="3" id="KW-1185">Reference proteome</keyword>
<evidence type="ECO:0000259" key="1">
    <source>
        <dbReference type="Pfam" id="PF06852"/>
    </source>
</evidence>
<dbReference type="EMBL" id="CANHGI010000002">
    <property type="protein sequence ID" value="CAI5442130.1"/>
    <property type="molecule type" value="Genomic_DNA"/>
</dbReference>
<evidence type="ECO:0000313" key="2">
    <source>
        <dbReference type="EMBL" id="CAI5442130.1"/>
    </source>
</evidence>
<organism evidence="2 3">
    <name type="scientific">Caenorhabditis angaria</name>
    <dbReference type="NCBI Taxonomy" id="860376"/>
    <lineage>
        <taxon>Eukaryota</taxon>
        <taxon>Metazoa</taxon>
        <taxon>Ecdysozoa</taxon>
        <taxon>Nematoda</taxon>
        <taxon>Chromadorea</taxon>
        <taxon>Rhabditida</taxon>
        <taxon>Rhabditina</taxon>
        <taxon>Rhabditomorpha</taxon>
        <taxon>Rhabditoidea</taxon>
        <taxon>Rhabditidae</taxon>
        <taxon>Peloderinae</taxon>
        <taxon>Caenorhabditis</taxon>
    </lineage>
</organism>
<dbReference type="Gene3D" id="3.40.630.90">
    <property type="match status" value="1"/>
</dbReference>
<dbReference type="InterPro" id="IPR009658">
    <property type="entry name" value="DUF1248"/>
</dbReference>
<dbReference type="InterPro" id="IPR016181">
    <property type="entry name" value="Acyl_CoA_acyltransferase"/>
</dbReference>
<proteinExistence type="predicted"/>
<sequence>MAKFIDNLLSTVTKSMLSRYIAQRQPTQLKIEDFSLWAKTFGSNYHPLFVTPNNSNNIVLSCHGIEYTNIHDKTNKISYIGLFWIDEKYRGKEIMMHLTKYAFTNPVYNNPFHSVMKPSVLRCFTIISGDFNEFYKSYESTYHKRELNLCIPKNDTGIILKKVSEVPSDLLTSYDQQIFPYNRATYIKDFLEQENCYSRIALNSSGEIIGYGNIVLFKSTKTAQIQPLYAKNAETARAILSEILTTENFEFEELAFRSNDRNEESYKWIEPLLINSVNIRRELISTYGYSFHPPKVDLSKVFAPASTTVCPI</sequence>
<evidence type="ECO:0000313" key="3">
    <source>
        <dbReference type="Proteomes" id="UP001152747"/>
    </source>
</evidence>
<dbReference type="AlphaFoldDB" id="A0A9P1IBR5"/>
<protein>
    <recommendedName>
        <fullName evidence="1">DUF1248 domain-containing protein</fullName>
    </recommendedName>
</protein>
<dbReference type="OrthoDB" id="6418983at2759"/>
<dbReference type="PANTHER" id="PTHR21471">
    <property type="entry name" value="GNAT FAMILY ACETYLTRANSFERASE-RELATED"/>
    <property type="match status" value="1"/>
</dbReference>
<feature type="domain" description="DUF1248" evidence="1">
    <location>
        <begin position="15"/>
        <end position="178"/>
    </location>
</feature>
<reference evidence="2" key="1">
    <citation type="submission" date="2022-11" db="EMBL/GenBank/DDBJ databases">
        <authorList>
            <person name="Kikuchi T."/>
        </authorList>
    </citation>
    <scope>NUCLEOTIDE SEQUENCE</scope>
    <source>
        <strain evidence="2">PS1010</strain>
    </source>
</reference>
<accession>A0A9P1IBR5</accession>
<comment type="caution">
    <text evidence="2">The sequence shown here is derived from an EMBL/GenBank/DDBJ whole genome shotgun (WGS) entry which is preliminary data.</text>
</comment>
<dbReference type="Proteomes" id="UP001152747">
    <property type="component" value="Unassembled WGS sequence"/>
</dbReference>